<gene>
    <name evidence="1" type="primary">fhcB</name>
    <name evidence="1" type="ORF">MET9862_02849</name>
</gene>
<name>A0A509EF79_9HYPH</name>
<proteinExistence type="predicted"/>
<dbReference type="GO" id="GO:0016787">
    <property type="term" value="F:hydrolase activity"/>
    <property type="evidence" value="ECO:0007669"/>
    <property type="project" value="UniProtKB-KW"/>
</dbReference>
<dbReference type="Proteomes" id="UP000410984">
    <property type="component" value="Unassembled WGS sequence"/>
</dbReference>
<dbReference type="OrthoDB" id="7914675at2"/>
<dbReference type="GO" id="GO:0016740">
    <property type="term" value="F:transferase activity"/>
    <property type="evidence" value="ECO:0007669"/>
    <property type="project" value="UniProtKB-KW"/>
</dbReference>
<keyword evidence="2" id="KW-1185">Reference proteome</keyword>
<sequence length="344" mass="34715">MAAWVKGGATDADGAVTAAAAILSAARTPVFAGLNAEVAAISAAYRLAGRIGASVDSLGGDATYAELGALSRVGAMTTTPAEVIGRADAVLVVGDAPLKTPLLETLRATQPSRGRAAGAARAVHHLAAGASLPVAIAHLRAHARGHLDSDPALLTIARALAGALYGAVLYEPGEVGAPGIEMLQGLVMDLNEATRCFTLPLSGADQDRAALQVAAWTTGQAIRTGFGRRVPEHDPWRFDAGRLAASGEADAALWLASLPAPAPAWLSGLPSVALVCGEADPGAAEVVIQVGEPGREVGGVLWNAGRAALTYRAPAAPAERPSAAAIIERIAAAVVERDAARKDS</sequence>
<accession>A0A509EF79</accession>
<dbReference type="EMBL" id="CABFPH010000037">
    <property type="protein sequence ID" value="VUD72254.1"/>
    <property type="molecule type" value="Genomic_DNA"/>
</dbReference>
<organism evidence="1 2">
    <name type="scientific">Methylobacterium symbioticum</name>
    <dbReference type="NCBI Taxonomy" id="2584084"/>
    <lineage>
        <taxon>Bacteria</taxon>
        <taxon>Pseudomonadati</taxon>
        <taxon>Pseudomonadota</taxon>
        <taxon>Alphaproteobacteria</taxon>
        <taxon>Hyphomicrobiales</taxon>
        <taxon>Methylobacteriaceae</taxon>
        <taxon>Methylobacterium</taxon>
    </lineage>
</organism>
<evidence type="ECO:0000313" key="1">
    <source>
        <dbReference type="EMBL" id="VUD72254.1"/>
    </source>
</evidence>
<evidence type="ECO:0000313" key="2">
    <source>
        <dbReference type="Proteomes" id="UP000410984"/>
    </source>
</evidence>
<protein>
    <submittedName>
        <fullName evidence="1">Formyltransferase/hydrolase complex Fhc subunit B</fullName>
    </submittedName>
</protein>
<dbReference type="AlphaFoldDB" id="A0A509EF79"/>
<reference evidence="1 2" key="1">
    <citation type="submission" date="2019-06" db="EMBL/GenBank/DDBJ databases">
        <authorList>
            <person name="Rodrigo-Torres L."/>
            <person name="Arahal R. D."/>
            <person name="Lucena T."/>
        </authorList>
    </citation>
    <scope>NUCLEOTIDE SEQUENCE [LARGE SCALE GENOMIC DNA]</scope>
    <source>
        <strain evidence="1 2">SB0023/3</strain>
    </source>
</reference>
<dbReference type="RefSeq" id="WP_142583586.1">
    <property type="nucleotide sequence ID" value="NZ_CABFPH010000037.1"/>
</dbReference>
<keyword evidence="1" id="KW-0808">Transferase</keyword>
<keyword evidence="1" id="KW-0378">Hydrolase</keyword>